<feature type="transmembrane region" description="Helical" evidence="2">
    <location>
        <begin position="143"/>
        <end position="174"/>
    </location>
</feature>
<protein>
    <submittedName>
        <fullName evidence="4">DUF4190 domain-containing protein</fullName>
    </submittedName>
</protein>
<dbReference type="InterPro" id="IPR025241">
    <property type="entry name" value="DUF4190"/>
</dbReference>
<dbReference type="AlphaFoldDB" id="A0A9J6ZKD8"/>
<evidence type="ECO:0000313" key="4">
    <source>
        <dbReference type="EMBL" id="URN96602.1"/>
    </source>
</evidence>
<keyword evidence="2" id="KW-0472">Membrane</keyword>
<feature type="compositionally biased region" description="Polar residues" evidence="1">
    <location>
        <begin position="38"/>
        <end position="64"/>
    </location>
</feature>
<dbReference type="KEGG" id="plig:NAG76_10420"/>
<dbReference type="EMBL" id="CP097899">
    <property type="protein sequence ID" value="URN96602.1"/>
    <property type="molecule type" value="Genomic_DNA"/>
</dbReference>
<keyword evidence="2" id="KW-0812">Transmembrane</keyword>
<sequence length="224" mass="25091">MSDQSNQKDFPYGNPIGNNDLTDSQSQQSDQQTNQPTANSNGTDGYNSYDQSNGQHSTYVNNGHNQQPPYNNQYQQPVQQNFQPYQQPQQQSYQQSPPNYNNQQPYNGQDQYYGQAQNGNNPNNPLQQQTVIYRSNKTNTKSIIGLIFGILAIIAPYIGFFFGIAGIILNAMALKEIARKQEDGKGLAISGLITSIVGTLLYGIIFIFLIGLFVFVESTNNMYY</sequence>
<dbReference type="Pfam" id="PF13828">
    <property type="entry name" value="DUF4190"/>
    <property type="match status" value="1"/>
</dbReference>
<feature type="compositionally biased region" description="Low complexity" evidence="1">
    <location>
        <begin position="18"/>
        <end position="37"/>
    </location>
</feature>
<feature type="region of interest" description="Disordered" evidence="1">
    <location>
        <begin position="1"/>
        <end position="124"/>
    </location>
</feature>
<dbReference type="Proteomes" id="UP001056756">
    <property type="component" value="Chromosome"/>
</dbReference>
<organism evidence="4 5">
    <name type="scientific">Candidatus Pristimantibacillus lignocellulolyticus</name>
    <dbReference type="NCBI Taxonomy" id="2994561"/>
    <lineage>
        <taxon>Bacteria</taxon>
        <taxon>Bacillati</taxon>
        <taxon>Bacillota</taxon>
        <taxon>Bacilli</taxon>
        <taxon>Bacillales</taxon>
        <taxon>Paenibacillaceae</taxon>
        <taxon>Candidatus Pristimantibacillus</taxon>
    </lineage>
</organism>
<evidence type="ECO:0000256" key="2">
    <source>
        <dbReference type="SAM" id="Phobius"/>
    </source>
</evidence>
<feature type="compositionally biased region" description="Low complexity" evidence="1">
    <location>
        <begin position="65"/>
        <end position="124"/>
    </location>
</feature>
<feature type="transmembrane region" description="Helical" evidence="2">
    <location>
        <begin position="186"/>
        <end position="216"/>
    </location>
</feature>
<feature type="domain" description="DUF4190" evidence="3">
    <location>
        <begin position="142"/>
        <end position="204"/>
    </location>
</feature>
<name>A0A9J6ZKD8_9BACL</name>
<evidence type="ECO:0000313" key="5">
    <source>
        <dbReference type="Proteomes" id="UP001056756"/>
    </source>
</evidence>
<reference evidence="4" key="1">
    <citation type="submission" date="2022-05" db="EMBL/GenBank/DDBJ databases">
        <title>Novel bacterial taxa in a minimal lignocellulolytic consortium and its capacity to transform plastics disclosed by genome-resolved metagenomics.</title>
        <authorList>
            <person name="Rodriguez C.A.D."/>
            <person name="Diaz-Garcia L."/>
            <person name="Herrera K."/>
            <person name="Tarazona N.A."/>
            <person name="Sproer C."/>
            <person name="Overmann J."/>
            <person name="Jimenez D.J."/>
        </authorList>
    </citation>
    <scope>NUCLEOTIDE SEQUENCE</scope>
    <source>
        <strain evidence="4">MAG5</strain>
    </source>
</reference>
<proteinExistence type="predicted"/>
<evidence type="ECO:0000256" key="1">
    <source>
        <dbReference type="SAM" id="MobiDB-lite"/>
    </source>
</evidence>
<gene>
    <name evidence="4" type="ORF">NAG76_10420</name>
</gene>
<evidence type="ECO:0000259" key="3">
    <source>
        <dbReference type="Pfam" id="PF13828"/>
    </source>
</evidence>
<keyword evidence="2" id="KW-1133">Transmembrane helix</keyword>
<accession>A0A9J6ZKD8</accession>